<dbReference type="CDD" id="cd04776">
    <property type="entry name" value="HTH_GnyR"/>
    <property type="match status" value="1"/>
</dbReference>
<organism evidence="4 5">
    <name type="scientific">Futiania mangrovi</name>
    <dbReference type="NCBI Taxonomy" id="2959716"/>
    <lineage>
        <taxon>Bacteria</taxon>
        <taxon>Pseudomonadati</taxon>
        <taxon>Pseudomonadota</taxon>
        <taxon>Alphaproteobacteria</taxon>
        <taxon>Futianiales</taxon>
        <taxon>Futianiaceae</taxon>
        <taxon>Futiania</taxon>
    </lineage>
</organism>
<keyword evidence="5" id="KW-1185">Reference proteome</keyword>
<reference evidence="4" key="1">
    <citation type="submission" date="2022-06" db="EMBL/GenBank/DDBJ databases">
        <title>Isolation and Genomics of Futiania mangrovii gen. nov., sp. nov., a Rare and Metabolically-versatile member in the Class Alphaproteobacteria.</title>
        <authorList>
            <person name="Liu L."/>
            <person name="Huang W.-C."/>
            <person name="Pan J."/>
            <person name="Li J."/>
            <person name="Huang Y."/>
            <person name="Du H."/>
            <person name="Liu Y."/>
            <person name="Li M."/>
        </authorList>
    </citation>
    <scope>NUCLEOTIDE SEQUENCE</scope>
    <source>
        <strain evidence="4">FT118</strain>
    </source>
</reference>
<keyword evidence="2" id="KW-0175">Coiled coil</keyword>
<dbReference type="InterPro" id="IPR047057">
    <property type="entry name" value="MerR_fam"/>
</dbReference>
<evidence type="ECO:0000256" key="1">
    <source>
        <dbReference type="ARBA" id="ARBA00023125"/>
    </source>
</evidence>
<comment type="caution">
    <text evidence="4">The sequence shown here is derived from an EMBL/GenBank/DDBJ whole genome shotgun (WGS) entry which is preliminary data.</text>
</comment>
<dbReference type="GO" id="GO:0003700">
    <property type="term" value="F:DNA-binding transcription factor activity"/>
    <property type="evidence" value="ECO:0007669"/>
    <property type="project" value="InterPro"/>
</dbReference>
<evidence type="ECO:0000259" key="3">
    <source>
        <dbReference type="PROSITE" id="PS50937"/>
    </source>
</evidence>
<feature type="coiled-coil region" evidence="2">
    <location>
        <begin position="79"/>
        <end position="127"/>
    </location>
</feature>
<name>A0A9J6PD03_9PROT</name>
<gene>
    <name evidence="4" type="ORF">NJQ99_07215</name>
</gene>
<evidence type="ECO:0000256" key="2">
    <source>
        <dbReference type="SAM" id="Coils"/>
    </source>
</evidence>
<dbReference type="PANTHER" id="PTHR30204">
    <property type="entry name" value="REDOX-CYCLING DRUG-SENSING TRANSCRIPTIONAL ACTIVATOR SOXR"/>
    <property type="match status" value="1"/>
</dbReference>
<dbReference type="GO" id="GO:0003677">
    <property type="term" value="F:DNA binding"/>
    <property type="evidence" value="ECO:0007669"/>
    <property type="project" value="UniProtKB-KW"/>
</dbReference>
<sequence length="132" mass="15155">MTRTYSISDLAREFGVTPRAIRFYEDKGLLTPARRGQTRIYAPRDRARLILILRGKRFGFSLRDIKEMLDLYEKPDGGIEQLRVTLAKSRDRIAALKAQRDELQDAIAELEDGCDKIRERLAELGDTEEAAE</sequence>
<dbReference type="AlphaFoldDB" id="A0A9J6PD03"/>
<proteinExistence type="predicted"/>
<dbReference type="Gene3D" id="1.10.1660.10">
    <property type="match status" value="1"/>
</dbReference>
<dbReference type="InterPro" id="IPR000551">
    <property type="entry name" value="MerR-type_HTH_dom"/>
</dbReference>
<evidence type="ECO:0000313" key="4">
    <source>
        <dbReference type="EMBL" id="MCP1336190.1"/>
    </source>
</evidence>
<protein>
    <submittedName>
        <fullName evidence="4">MerR family DNA-binding transcriptional regulator</fullName>
    </submittedName>
</protein>
<dbReference type="PANTHER" id="PTHR30204:SF58">
    <property type="entry name" value="HTH-TYPE TRANSCRIPTIONAL REGULATOR YFMP"/>
    <property type="match status" value="1"/>
</dbReference>
<accession>A0A9J6PD03</accession>
<keyword evidence="1 4" id="KW-0238">DNA-binding</keyword>
<dbReference type="PROSITE" id="PS50937">
    <property type="entry name" value="HTH_MERR_2"/>
    <property type="match status" value="1"/>
</dbReference>
<dbReference type="SMART" id="SM00422">
    <property type="entry name" value="HTH_MERR"/>
    <property type="match status" value="1"/>
</dbReference>
<dbReference type="RefSeq" id="WP_269332159.1">
    <property type="nucleotide sequence ID" value="NZ_JAMZFT010000002.1"/>
</dbReference>
<dbReference type="SUPFAM" id="SSF46955">
    <property type="entry name" value="Putative DNA-binding domain"/>
    <property type="match status" value="1"/>
</dbReference>
<dbReference type="EMBL" id="JAMZFT010000002">
    <property type="protein sequence ID" value="MCP1336190.1"/>
    <property type="molecule type" value="Genomic_DNA"/>
</dbReference>
<feature type="domain" description="HTH merR-type" evidence="3">
    <location>
        <begin position="4"/>
        <end position="71"/>
    </location>
</feature>
<evidence type="ECO:0000313" key="5">
    <source>
        <dbReference type="Proteomes" id="UP001055804"/>
    </source>
</evidence>
<dbReference type="Pfam" id="PF13411">
    <property type="entry name" value="MerR_1"/>
    <property type="match status" value="1"/>
</dbReference>
<dbReference type="InterPro" id="IPR009061">
    <property type="entry name" value="DNA-bd_dom_put_sf"/>
</dbReference>
<dbReference type="Proteomes" id="UP001055804">
    <property type="component" value="Unassembled WGS sequence"/>
</dbReference>